<gene>
    <name evidence="1" type="ORF">EV380_2279</name>
</gene>
<proteinExistence type="predicted"/>
<reference evidence="1 2" key="1">
    <citation type="submission" date="2019-02" db="EMBL/GenBank/DDBJ databases">
        <title>Sequencing the genomes of 1000 actinobacteria strains.</title>
        <authorList>
            <person name="Klenk H.-P."/>
        </authorList>
    </citation>
    <scope>NUCLEOTIDE SEQUENCE [LARGE SCALE GENOMIC DNA]</scope>
    <source>
        <strain evidence="1 2">DSM 17364</strain>
    </source>
</reference>
<comment type="caution">
    <text evidence="1">The sequence shown here is derived from an EMBL/GenBank/DDBJ whole genome shotgun (WGS) entry which is preliminary data.</text>
</comment>
<evidence type="ECO:0000313" key="2">
    <source>
        <dbReference type="Proteomes" id="UP000292685"/>
    </source>
</evidence>
<dbReference type="OrthoDB" id="4167052at2"/>
<evidence type="ECO:0000313" key="1">
    <source>
        <dbReference type="EMBL" id="RZU62678.1"/>
    </source>
</evidence>
<dbReference type="EMBL" id="SHLA01000001">
    <property type="protein sequence ID" value="RZU62678.1"/>
    <property type="molecule type" value="Genomic_DNA"/>
</dbReference>
<keyword evidence="2" id="KW-1185">Reference proteome</keyword>
<dbReference type="Proteomes" id="UP000292685">
    <property type="component" value="Unassembled WGS sequence"/>
</dbReference>
<organism evidence="1 2">
    <name type="scientific">Zhihengliuella halotolerans</name>
    <dbReference type="NCBI Taxonomy" id="370736"/>
    <lineage>
        <taxon>Bacteria</taxon>
        <taxon>Bacillati</taxon>
        <taxon>Actinomycetota</taxon>
        <taxon>Actinomycetes</taxon>
        <taxon>Micrococcales</taxon>
        <taxon>Micrococcaceae</taxon>
        <taxon>Zhihengliuella</taxon>
    </lineage>
</organism>
<dbReference type="AlphaFoldDB" id="A0A4Q8AEM0"/>
<dbReference type="RefSeq" id="WP_130451218.1">
    <property type="nucleotide sequence ID" value="NZ_SHLA01000001.1"/>
</dbReference>
<sequence length="148" mass="17404">MADHKRLPHVDKLRALSASGLTYAQISELYDAGEDTIRQLLEGRVQQGERYRFRELVPWEVEARHRNTRPLWQLLTINRKRNGRGVTDDEQRRLDEWIEHLIEMDVVLDYDPRRRRMRLAARAAFSSSRANPMISGLFASRLVAEHGR</sequence>
<protein>
    <submittedName>
        <fullName evidence="1">Uncharacterized protein</fullName>
    </submittedName>
</protein>
<name>A0A4Q8AEM0_9MICC</name>
<accession>A0A4Q8AEM0</accession>